<comment type="caution">
    <text evidence="2">The sequence shown here is derived from an EMBL/GenBank/DDBJ whole genome shotgun (WGS) entry which is preliminary data.</text>
</comment>
<evidence type="ECO:0000313" key="3">
    <source>
        <dbReference type="Proteomes" id="UP000664288"/>
    </source>
</evidence>
<evidence type="ECO:0000259" key="1">
    <source>
        <dbReference type="Pfam" id="PF13191"/>
    </source>
</evidence>
<keyword evidence="2" id="KW-0067">ATP-binding</keyword>
<dbReference type="SUPFAM" id="SSF52540">
    <property type="entry name" value="P-loop containing nucleoside triphosphate hydrolases"/>
    <property type="match status" value="1"/>
</dbReference>
<dbReference type="EMBL" id="JAFMPY010000016">
    <property type="protein sequence ID" value="MBO0904979.1"/>
    <property type="molecule type" value="Genomic_DNA"/>
</dbReference>
<sequence>MRNPYAPGAGNKPPVIAGRDDLVTTATTALARARLGRHAKSFIAVGLRGVGKTVVLNRILDIAEDDKFHVVYIEAHENANLAQLIIPQLRKVLIKLSKSAQAGELAKQGLSILKNFANAFKATYNDIEFGISFPDTQGVADSGDLSNDLPELLNIVGQTAKSKNTAVVLLIDELQYLSHEEMGALVMAIHRMNQRGLPIVLVGAGLPQLLGKMGDSKSYAERLFDFPRVEALTEPYARIALSEPAESEGVQIEEEAFSALLDVTKGYPYFLQEWGYVAWNIASNDRITLSDVLNAGPEAIRRLDESFFRVRLERMTPTERKYISAMAKLGDGPHASGDIAKAYGAAVSTVAPLRSSLIAKGMIFSPSYGTTDFTVPLFASFIQREMPQSTPRI</sequence>
<keyword evidence="3" id="KW-1185">Reference proteome</keyword>
<dbReference type="Proteomes" id="UP000664288">
    <property type="component" value="Unassembled WGS sequence"/>
</dbReference>
<organism evidence="2 3">
    <name type="scientific">Jiella sonneratiae</name>
    <dbReference type="NCBI Taxonomy" id="2816856"/>
    <lineage>
        <taxon>Bacteria</taxon>
        <taxon>Pseudomonadati</taxon>
        <taxon>Pseudomonadota</taxon>
        <taxon>Alphaproteobacteria</taxon>
        <taxon>Hyphomicrobiales</taxon>
        <taxon>Aurantimonadaceae</taxon>
        <taxon>Jiella</taxon>
    </lineage>
</organism>
<gene>
    <name evidence="2" type="ORF">J1C47_15145</name>
</gene>
<feature type="domain" description="Orc1-like AAA ATPase" evidence="1">
    <location>
        <begin position="17"/>
        <end position="201"/>
    </location>
</feature>
<reference evidence="2 3" key="1">
    <citation type="submission" date="2021-03" db="EMBL/GenBank/DDBJ databases">
        <title>Whole genome sequence of Jiella sp. MQZ13P-4.</title>
        <authorList>
            <person name="Tuo L."/>
        </authorList>
    </citation>
    <scope>NUCLEOTIDE SEQUENCE [LARGE SCALE GENOMIC DNA]</scope>
    <source>
        <strain evidence="2 3">MQZ13P-4</strain>
    </source>
</reference>
<accession>A0ABS3J5L8</accession>
<evidence type="ECO:0000313" key="2">
    <source>
        <dbReference type="EMBL" id="MBO0904979.1"/>
    </source>
</evidence>
<dbReference type="PANTHER" id="PTHR34301">
    <property type="entry name" value="DNA-BINDING PROTEIN-RELATED"/>
    <property type="match status" value="1"/>
</dbReference>
<dbReference type="InterPro" id="IPR041664">
    <property type="entry name" value="AAA_16"/>
</dbReference>
<dbReference type="InterPro" id="IPR027417">
    <property type="entry name" value="P-loop_NTPase"/>
</dbReference>
<dbReference type="PANTHER" id="PTHR34301:SF8">
    <property type="entry name" value="ATPASE DOMAIN-CONTAINING PROTEIN"/>
    <property type="match status" value="1"/>
</dbReference>
<keyword evidence="2" id="KW-0547">Nucleotide-binding</keyword>
<dbReference type="GO" id="GO:0005524">
    <property type="term" value="F:ATP binding"/>
    <property type="evidence" value="ECO:0007669"/>
    <property type="project" value="UniProtKB-KW"/>
</dbReference>
<protein>
    <submittedName>
        <fullName evidence="2">ATP-binding protein</fullName>
    </submittedName>
</protein>
<dbReference type="Gene3D" id="3.40.50.300">
    <property type="entry name" value="P-loop containing nucleotide triphosphate hydrolases"/>
    <property type="match status" value="1"/>
</dbReference>
<proteinExistence type="predicted"/>
<dbReference type="Pfam" id="PF13191">
    <property type="entry name" value="AAA_16"/>
    <property type="match status" value="1"/>
</dbReference>
<name>A0ABS3J5L8_9HYPH</name>